<gene>
    <name evidence="1" type="ORF">Mucpa_0599</name>
</gene>
<sequence>MSSKIPFSHESSTLISDFLEYTRKNYIDSIVYDTVHKAE</sequence>
<dbReference type="Proteomes" id="UP000002774">
    <property type="component" value="Chromosome"/>
</dbReference>
<keyword evidence="2" id="KW-1185">Reference proteome</keyword>
<accession>H1Y454</accession>
<dbReference type="EMBL" id="CM001403">
    <property type="protein sequence ID" value="EHQ24790.1"/>
    <property type="molecule type" value="Genomic_DNA"/>
</dbReference>
<name>H1Y454_9SPHI</name>
<organism evidence="1 2">
    <name type="scientific">Mucilaginibacter paludis DSM 18603</name>
    <dbReference type="NCBI Taxonomy" id="714943"/>
    <lineage>
        <taxon>Bacteria</taxon>
        <taxon>Pseudomonadati</taxon>
        <taxon>Bacteroidota</taxon>
        <taxon>Sphingobacteriia</taxon>
        <taxon>Sphingobacteriales</taxon>
        <taxon>Sphingobacteriaceae</taxon>
        <taxon>Mucilaginibacter</taxon>
    </lineage>
</organism>
<proteinExistence type="predicted"/>
<evidence type="ECO:0000313" key="2">
    <source>
        <dbReference type="Proteomes" id="UP000002774"/>
    </source>
</evidence>
<reference evidence="1" key="1">
    <citation type="submission" date="2011-09" db="EMBL/GenBank/DDBJ databases">
        <title>The permanent draft genome of Mucilaginibacter paludis DSM 18603.</title>
        <authorList>
            <consortium name="US DOE Joint Genome Institute (JGI-PGF)"/>
            <person name="Lucas S."/>
            <person name="Han J."/>
            <person name="Lapidus A."/>
            <person name="Bruce D."/>
            <person name="Goodwin L."/>
            <person name="Pitluck S."/>
            <person name="Peters L."/>
            <person name="Kyrpides N."/>
            <person name="Mavromatis K."/>
            <person name="Ivanova N."/>
            <person name="Mikhailova N."/>
            <person name="Held B."/>
            <person name="Detter J.C."/>
            <person name="Tapia R."/>
            <person name="Han C."/>
            <person name="Land M."/>
            <person name="Hauser L."/>
            <person name="Markowitz V."/>
            <person name="Cheng J.-F."/>
            <person name="Hugenholtz P."/>
            <person name="Woyke T."/>
            <person name="Wu D."/>
            <person name="Tindall B."/>
            <person name="Brambilla E."/>
            <person name="Klenk H.-P."/>
            <person name="Eisen J.A."/>
        </authorList>
    </citation>
    <scope>NUCLEOTIDE SEQUENCE [LARGE SCALE GENOMIC DNA]</scope>
    <source>
        <strain evidence="1">DSM 18603</strain>
    </source>
</reference>
<protein>
    <submittedName>
        <fullName evidence="1">Uncharacterized protein</fullName>
    </submittedName>
</protein>
<dbReference type="AlphaFoldDB" id="H1Y454"/>
<evidence type="ECO:0000313" key="1">
    <source>
        <dbReference type="EMBL" id="EHQ24790.1"/>
    </source>
</evidence>
<dbReference type="HOGENOM" id="CLU_3312947_0_0_10"/>